<evidence type="ECO:0000313" key="2">
    <source>
        <dbReference type="EMBL" id="ELR10767.1"/>
    </source>
</evidence>
<evidence type="ECO:0000256" key="1">
    <source>
        <dbReference type="SAM" id="MobiDB-lite"/>
    </source>
</evidence>
<protein>
    <submittedName>
        <fullName evidence="2">Uncharacterized protein</fullName>
    </submittedName>
</protein>
<sequence length="177" mass="17920">MATSLSASAWGGYLGGSCVNCHFSGEGARCNLCSFLAPSAPVSTPSSAPITGSLSGRRGMRAGRPAAAAAPSAHEAPTEEAPGGHKRAAPQLKDSHPSRCARTRSPSPPCNTQTALVDRVAAAAAASCGRFNPTEELAAAICHFRGASPPSREMNPAGTPSSKLTKLDVCPILLLSL</sequence>
<keyword evidence="3" id="KW-1185">Reference proteome</keyword>
<evidence type="ECO:0000313" key="3">
    <source>
        <dbReference type="Proteomes" id="UP000011064"/>
    </source>
</evidence>
<accession>L8GCG9</accession>
<dbReference type="AlphaFoldDB" id="L8GCG9"/>
<dbReference type="VEuPathDB" id="FungiDB:GMDG_05022"/>
<dbReference type="HOGENOM" id="CLU_1518524_0_0_1"/>
<feature type="compositionally biased region" description="Low complexity" evidence="1">
    <location>
        <begin position="62"/>
        <end position="81"/>
    </location>
</feature>
<reference evidence="3" key="1">
    <citation type="submission" date="2010-09" db="EMBL/GenBank/DDBJ databases">
        <title>The genome sequence of Geomyces destructans 20631-21.</title>
        <authorList>
            <consortium name="The Broad Institute Genome Sequencing Platform"/>
            <person name="Cuomo C.A."/>
            <person name="Blehert D.S."/>
            <person name="Lorch J.M."/>
            <person name="Young S.K."/>
            <person name="Zeng Q."/>
            <person name="Gargeya S."/>
            <person name="Fitzgerald M."/>
            <person name="Haas B."/>
            <person name="Abouelleil A."/>
            <person name="Alvarado L."/>
            <person name="Arachchi H.M."/>
            <person name="Berlin A."/>
            <person name="Brown A."/>
            <person name="Chapman S.B."/>
            <person name="Chen Z."/>
            <person name="Dunbar C."/>
            <person name="Freedman E."/>
            <person name="Gearin G."/>
            <person name="Gellesch M."/>
            <person name="Goldberg J."/>
            <person name="Griggs A."/>
            <person name="Gujja S."/>
            <person name="Heiman D."/>
            <person name="Howarth C."/>
            <person name="Larson L."/>
            <person name="Lui A."/>
            <person name="MacDonald P.J.P."/>
            <person name="Montmayeur A."/>
            <person name="Murphy C."/>
            <person name="Neiman D."/>
            <person name="Pearson M."/>
            <person name="Priest M."/>
            <person name="Roberts A."/>
            <person name="Saif S."/>
            <person name="Shea T."/>
            <person name="Shenoy N."/>
            <person name="Sisk P."/>
            <person name="Stolte C."/>
            <person name="Sykes S."/>
            <person name="Wortman J."/>
            <person name="Nusbaum C."/>
            <person name="Birren B."/>
        </authorList>
    </citation>
    <scope>NUCLEOTIDE SEQUENCE [LARGE SCALE GENOMIC DNA]</scope>
    <source>
        <strain evidence="3">ATCC MYA-4855 / 20631-21</strain>
    </source>
</reference>
<feature type="compositionally biased region" description="Low complexity" evidence="1">
    <location>
        <begin position="40"/>
        <end position="49"/>
    </location>
</feature>
<dbReference type="Proteomes" id="UP000011064">
    <property type="component" value="Unassembled WGS sequence"/>
</dbReference>
<proteinExistence type="predicted"/>
<feature type="region of interest" description="Disordered" evidence="1">
    <location>
        <begin position="40"/>
        <end position="112"/>
    </location>
</feature>
<dbReference type="InParanoid" id="L8GCG9"/>
<organism evidence="2 3">
    <name type="scientific">Pseudogymnoascus destructans (strain ATCC MYA-4855 / 20631-21)</name>
    <name type="common">Bat white-nose syndrome fungus</name>
    <name type="synonym">Geomyces destructans</name>
    <dbReference type="NCBI Taxonomy" id="658429"/>
    <lineage>
        <taxon>Eukaryota</taxon>
        <taxon>Fungi</taxon>
        <taxon>Dikarya</taxon>
        <taxon>Ascomycota</taxon>
        <taxon>Pezizomycotina</taxon>
        <taxon>Leotiomycetes</taxon>
        <taxon>Thelebolales</taxon>
        <taxon>Thelebolaceae</taxon>
        <taxon>Pseudogymnoascus</taxon>
    </lineage>
</organism>
<gene>
    <name evidence="2" type="ORF">GMDG_05022</name>
</gene>
<name>L8GCG9_PSED2</name>
<dbReference type="EMBL" id="GL573267">
    <property type="protein sequence ID" value="ELR10767.1"/>
    <property type="molecule type" value="Genomic_DNA"/>
</dbReference>